<proteinExistence type="predicted"/>
<organism evidence="1 2">
    <name type="scientific">Citrus sinensis</name>
    <name type="common">Sweet orange</name>
    <name type="synonym">Citrus aurantium var. sinensis</name>
    <dbReference type="NCBI Taxonomy" id="2711"/>
    <lineage>
        <taxon>Eukaryota</taxon>
        <taxon>Viridiplantae</taxon>
        <taxon>Streptophyta</taxon>
        <taxon>Embryophyta</taxon>
        <taxon>Tracheophyta</taxon>
        <taxon>Spermatophyta</taxon>
        <taxon>Magnoliopsida</taxon>
        <taxon>eudicotyledons</taxon>
        <taxon>Gunneridae</taxon>
        <taxon>Pentapetalae</taxon>
        <taxon>rosids</taxon>
        <taxon>malvids</taxon>
        <taxon>Sapindales</taxon>
        <taxon>Rutaceae</taxon>
        <taxon>Aurantioideae</taxon>
        <taxon>Citrus</taxon>
    </lineage>
</organism>
<dbReference type="EMBL" id="CM039170">
    <property type="protein sequence ID" value="KAH9803231.1"/>
    <property type="molecule type" value="Genomic_DNA"/>
</dbReference>
<reference evidence="2" key="1">
    <citation type="journal article" date="2023" name="Hortic. Res.">
        <title>A chromosome-level phased genome enabling allele-level studies in sweet orange: a case study on citrus Huanglongbing tolerance.</title>
        <authorList>
            <person name="Wu B."/>
            <person name="Yu Q."/>
            <person name="Deng Z."/>
            <person name="Duan Y."/>
            <person name="Luo F."/>
            <person name="Gmitter F. Jr."/>
        </authorList>
    </citation>
    <scope>NUCLEOTIDE SEQUENCE [LARGE SCALE GENOMIC DNA]</scope>
    <source>
        <strain evidence="2">cv. Valencia</strain>
    </source>
</reference>
<evidence type="ECO:0000313" key="2">
    <source>
        <dbReference type="Proteomes" id="UP000829398"/>
    </source>
</evidence>
<keyword evidence="2" id="KW-1185">Reference proteome</keyword>
<protein>
    <submittedName>
        <fullName evidence="1">Protein FAR1-RELATED SEQUENCE 5</fullName>
    </submittedName>
</protein>
<accession>A0ACB8NZF2</accession>
<evidence type="ECO:0000313" key="1">
    <source>
        <dbReference type="EMBL" id="KAH9803231.1"/>
    </source>
</evidence>
<comment type="caution">
    <text evidence="1">The sequence shown here is derived from an EMBL/GenBank/DDBJ whole genome shotgun (WGS) entry which is preliminary data.</text>
</comment>
<gene>
    <name evidence="1" type="ORF">KPL71_001685</name>
</gene>
<name>A0ACB8NZF2_CITSI</name>
<sequence>MKNSNEEQEDRDDLEYPVTTEADIDGWWNVSSNDEGEAHNDESGSIKLQVDINSEMGTNQNQTDRQQCTERDENDVLAMPTMLGREFESEEQAETWRTWVCSREGFRAAKYLQKRSRQREPRPLTRSGCQAQFRIILNSETKRWSCNYFQAVHNHNLTPPQLVHHIRSHRTVTDPDLVMAASLQRVGVTPSQIHEFMVDRSGGYNRVGYNRVDVQNKLASNRKRQLKESDAETCLSYLEGKKSSDPLFFYDITMTSSNRLGDLFWCDGGSCTYYALFGDVIAFDATYKTNAYQKPFVVILGINHHRRSIEFGFALLLDETEHTYTWLLETFLTAMNNKQPKAVITDGDKAMRNAITKAFLQASHRLCCWHLARNAQTNREGEGKDNFDSCEGSLVLITHLKMYERQAAETYTRAMFRLVRDELEKEGLLTAVIGGRDVMSTTYFVRHFGVSGNEVKVVITKPTNTVCCCCKLFETIGIPCSHTFVVLKAENITEIPGSMILSRWTKDAKIMDHGSLETCSTISHYMTEEARVGLIFSSCRNLLRYAASSVGAYNVAITDIHNLTLRDQSWDSNNNENAADVVFQDIMQHGLDITLSSHVPSQHPHSRGTKMSMPYPNTHRGVPLGSLSDSLLEHIPTTIDSDTSIPTLNTSTSTGRFDSIATSFCAPTNYGDIRKR</sequence>
<dbReference type="Proteomes" id="UP000829398">
    <property type="component" value="Chromosome 1"/>
</dbReference>